<evidence type="ECO:0000313" key="15">
    <source>
        <dbReference type="Proteomes" id="UP000034947"/>
    </source>
</evidence>
<dbReference type="VEuPathDB" id="FungiDB:P175DRAFT_0439462"/>
<gene>
    <name evidence="14" type="ORF">AOCH_001163</name>
</gene>
<keyword evidence="8 11" id="KW-0539">Nucleus</keyword>
<comment type="similarity">
    <text evidence="2 11">Belongs to the Mediator complex subunit 14 family.</text>
</comment>
<comment type="caution">
    <text evidence="14">The sequence shown here is derived from an EMBL/GenBank/DDBJ whole genome shotgun (WGS) entry which is preliminary data.</text>
</comment>
<protein>
    <recommendedName>
        <fullName evidence="4 11">Mediator of RNA polymerase II transcription subunit 14</fullName>
    </recommendedName>
    <alternativeName>
        <fullName evidence="10 11">Mediator complex subunit 14</fullName>
    </alternativeName>
</protein>
<evidence type="ECO:0000259" key="13">
    <source>
        <dbReference type="Pfam" id="PF08638"/>
    </source>
</evidence>
<keyword evidence="5 11" id="KW-0805">Transcription regulation</keyword>
<dbReference type="GO" id="GO:0003712">
    <property type="term" value="F:transcription coregulator activity"/>
    <property type="evidence" value="ECO:0007669"/>
    <property type="project" value="UniProtKB-UniRule"/>
</dbReference>
<dbReference type="Pfam" id="PF08638">
    <property type="entry name" value="Med14"/>
    <property type="match status" value="1"/>
</dbReference>
<comment type="function">
    <text evidence="9 11">Component of the Mediator complex, a coactivator involved in the regulated transcription of nearly all RNA polymerase II-dependent genes. Mediator functions as a bridge to convey information from gene-specific regulatory proteins to the basal RNA polymerase II transcription machinery. Mediator is recruited to promoters by direct interactions with regulatory proteins and serves as a scaffold for the assembly of a functional preinitiation complex with RNA polymerase II and the general transcription factors.</text>
</comment>
<evidence type="ECO:0000256" key="9">
    <source>
        <dbReference type="ARBA" id="ARBA00025687"/>
    </source>
</evidence>
<dbReference type="InterPro" id="IPR055122">
    <property type="entry name" value="Med14_N"/>
</dbReference>
<dbReference type="Proteomes" id="UP000034947">
    <property type="component" value="Unassembled WGS sequence"/>
</dbReference>
<evidence type="ECO:0000256" key="4">
    <source>
        <dbReference type="ARBA" id="ARBA00019619"/>
    </source>
</evidence>
<evidence type="ECO:0000256" key="8">
    <source>
        <dbReference type="ARBA" id="ARBA00023242"/>
    </source>
</evidence>
<dbReference type="GO" id="GO:0070847">
    <property type="term" value="C:core mediator complex"/>
    <property type="evidence" value="ECO:0007669"/>
    <property type="project" value="TreeGrafter"/>
</dbReference>
<sequence length="1102" mass="122739">MPGVVMDNHKIGGERRASNIHDQMNGVLSGPGNTDQTANSVDLQNGSLHVNGVGKFSDSRQNNKPASMKMVPATSREPPQLLHITQGFFPFSKLVNRSVQQCWNDLSDLIAELAEIQVSSQDSGTPSLSANGKLPGNQSPENLRKKIRAMEFAQAKRAEFIKLLVLSQWSRQAADVSKLIDIQNYIRTQHQAYSSALQWMGDMKRDLVQAQVANPDLKTALEVLSKGEVVSMPDLGYKPPKSLTPKSTLKKLQKINRIISARLALHETIPIPFQTYRVHDGRVTFVVPDEFELDLSVGEESDTSQFFFVDIRFLFNPSSSIPKGRVFSELDLKVNEILRTGGLTGCFDWLHSLVLTNKINILTKQAGELAKGLWSNVLRIELLHRTLVLQYWASTKHGTKSWLEIGIQRGGQAKKPWDQPFPTLGLRWMRDGQEVDPADVEFDTENLSVESLLRSVIALHISHILSSAYMGISAKLLFSSGVLSLRAHLTKTEPGDCQLDVQLTASRKLRVAIEPMSGAIILSATPSALDRTDMDRNVDRPTVDDIIARVSRLRCGAAIEEVESKVKMFGFEPVSPRKLRFDARRVFPTGVLRFSFFWNHLWERNWMLAATSSMDGDSWWVVQTRPAESANSYPILDANLHPDQAFCSAQIICNTLFPLQETGYSSLADLGHCLSGVLVMHANARFLEDLQFLKFFPPLHKLKIDSTLQVPDIMIRYEASILPQALQIALPAGFKKKTLIKDTIRLAFGGIDRQKKVAIMVAYGNLCIPSRAFSALIPKEDRSLVFQKTGTGFALRLLAPVGYPVLIALLENLQRLECVLSICETLQRKKIEPLSLSLSHICFAYGPNKDLSARLDIGVSQPMSHMEMDPVKLASRVDRLLHLHLGIRFENCNPHRRIQETLASNLNRPSADVGLDNIAELLSFTLPLMRALDRRMANPSYNEGLKMQVIVRSAKSFHIHYPNDKLRFQLVASQHLSRSVWVLKDIGSTQNGTGEDEIRRQLQESLYKSRGEGWRGLGNGVVAEPEFVGHLLDELDKHLTSIGTSLPSNPLGIQVNSGLPETVTQLLVKGQGRPPDRADNNKGMQQQPGAAATQNADIITID</sequence>
<dbReference type="EMBL" id="JYKN01001324">
    <property type="protein sequence ID" value="KKK20932.1"/>
    <property type="molecule type" value="Genomic_DNA"/>
</dbReference>
<dbReference type="GO" id="GO:0006357">
    <property type="term" value="P:regulation of transcription by RNA polymerase II"/>
    <property type="evidence" value="ECO:0007669"/>
    <property type="project" value="InterPro"/>
</dbReference>
<feature type="region of interest" description="Disordered" evidence="12">
    <location>
        <begin position="1070"/>
        <end position="1102"/>
    </location>
</feature>
<comment type="subcellular location">
    <subcellularLocation>
        <location evidence="1 11">Nucleus</location>
    </subcellularLocation>
</comment>
<dbReference type="PANTHER" id="PTHR12809">
    <property type="entry name" value="MEDIATOR COMPLEX SUBUNIT"/>
    <property type="match status" value="1"/>
</dbReference>
<evidence type="ECO:0000256" key="3">
    <source>
        <dbReference type="ARBA" id="ARBA00011837"/>
    </source>
</evidence>
<evidence type="ECO:0000256" key="6">
    <source>
        <dbReference type="ARBA" id="ARBA00023159"/>
    </source>
</evidence>
<name>A0A0F8XBD8_9EURO</name>
<evidence type="ECO:0000256" key="5">
    <source>
        <dbReference type="ARBA" id="ARBA00023015"/>
    </source>
</evidence>
<evidence type="ECO:0000313" key="14">
    <source>
        <dbReference type="EMBL" id="KKK20932.1"/>
    </source>
</evidence>
<dbReference type="Pfam" id="PF26204">
    <property type="entry name" value="Med14_fung"/>
    <property type="match status" value="1"/>
</dbReference>
<keyword evidence="6 11" id="KW-0010">Activator</keyword>
<reference evidence="14 15" key="1">
    <citation type="submission" date="2015-02" db="EMBL/GenBank/DDBJ databases">
        <title>Draft Genome Sequences of Two Closely-Related Aflatoxigenic Aspergillus Species Obtained from the Cote d'Ivoire.</title>
        <authorList>
            <person name="Moore G.G."/>
            <person name="Beltz S.B."/>
            <person name="Mack B.M."/>
        </authorList>
    </citation>
    <scope>NUCLEOTIDE SEQUENCE [LARGE SCALE GENOMIC DNA]</scope>
    <source>
        <strain evidence="14 15">SRRC1432</strain>
    </source>
</reference>
<evidence type="ECO:0000256" key="1">
    <source>
        <dbReference type="ARBA" id="ARBA00004123"/>
    </source>
</evidence>
<keyword evidence="7 11" id="KW-0804">Transcription</keyword>
<accession>A0A0F8XBD8</accession>
<keyword evidence="15" id="KW-1185">Reference proteome</keyword>
<evidence type="ECO:0000256" key="12">
    <source>
        <dbReference type="SAM" id="MobiDB-lite"/>
    </source>
</evidence>
<proteinExistence type="inferred from homology"/>
<evidence type="ECO:0000256" key="2">
    <source>
        <dbReference type="ARBA" id="ARBA00007813"/>
    </source>
</evidence>
<dbReference type="GO" id="GO:0016592">
    <property type="term" value="C:mediator complex"/>
    <property type="evidence" value="ECO:0007669"/>
    <property type="project" value="UniProtKB-UniRule"/>
</dbReference>
<dbReference type="PANTHER" id="PTHR12809:SF2">
    <property type="entry name" value="MEDIATOR OF RNA POLYMERASE II TRANSCRIPTION SUBUNIT 14"/>
    <property type="match status" value="1"/>
</dbReference>
<dbReference type="InterPro" id="IPR013947">
    <property type="entry name" value="Mediator_Med14"/>
</dbReference>
<dbReference type="AlphaFoldDB" id="A0A0F8XBD8"/>
<comment type="subunit">
    <text evidence="3 11">Component of the Mediator complex.</text>
</comment>
<evidence type="ECO:0000256" key="11">
    <source>
        <dbReference type="RuleBase" id="RU365082"/>
    </source>
</evidence>
<feature type="domain" description="Mediator complex subunit MED14 N-terminal" evidence="13">
    <location>
        <begin position="88"/>
        <end position="298"/>
    </location>
</feature>
<feature type="region of interest" description="Disordered" evidence="12">
    <location>
        <begin position="121"/>
        <end position="140"/>
    </location>
</feature>
<feature type="compositionally biased region" description="Polar residues" evidence="12">
    <location>
        <begin position="1082"/>
        <end position="1102"/>
    </location>
</feature>
<dbReference type="OrthoDB" id="205099at2759"/>
<evidence type="ECO:0000256" key="10">
    <source>
        <dbReference type="ARBA" id="ARBA00032007"/>
    </source>
</evidence>
<organism evidence="14 15">
    <name type="scientific">Aspergillus ochraceoroseus</name>
    <dbReference type="NCBI Taxonomy" id="138278"/>
    <lineage>
        <taxon>Eukaryota</taxon>
        <taxon>Fungi</taxon>
        <taxon>Dikarya</taxon>
        <taxon>Ascomycota</taxon>
        <taxon>Pezizomycotina</taxon>
        <taxon>Eurotiomycetes</taxon>
        <taxon>Eurotiomycetidae</taxon>
        <taxon>Eurotiales</taxon>
        <taxon>Aspergillaceae</taxon>
        <taxon>Aspergillus</taxon>
        <taxon>Aspergillus subgen. Nidulantes</taxon>
    </lineage>
</organism>
<evidence type="ECO:0000256" key="7">
    <source>
        <dbReference type="ARBA" id="ARBA00023163"/>
    </source>
</evidence>